<evidence type="ECO:0000313" key="1">
    <source>
        <dbReference type="EMBL" id="KAH6936444.1"/>
    </source>
</evidence>
<proteinExistence type="predicted"/>
<dbReference type="Proteomes" id="UP000821845">
    <property type="component" value="Chromosome 3"/>
</dbReference>
<name>A0ACB7SUV8_HYAAI</name>
<dbReference type="EMBL" id="CM023483">
    <property type="protein sequence ID" value="KAH6936444.1"/>
    <property type="molecule type" value="Genomic_DNA"/>
</dbReference>
<sequence length="194" mass="22516">MNPKDHRSLAKRHLPQSACEAIAEKFEHNFRPTDPQNYDEFVRELKCIMKQHAIRVNSRGGKKRKGWWDKEVQDVLDARRMANRLHRVAVKSLSSGEECKRAWEKYLSLKREMQALVQSKIAEHNSRQLKSITEAGQNGAKKFWNYVSTLDRKAPTPEIRHESSGQPITDLAAHLTVHLQNLFNSSRVPRLQQI</sequence>
<accession>A0ACB7SUV8</accession>
<keyword evidence="2" id="KW-1185">Reference proteome</keyword>
<evidence type="ECO:0000313" key="2">
    <source>
        <dbReference type="Proteomes" id="UP000821845"/>
    </source>
</evidence>
<reference evidence="1" key="1">
    <citation type="submission" date="2020-05" db="EMBL/GenBank/DDBJ databases">
        <title>Large-scale comparative analyses of tick genomes elucidate their genetic diversity and vector capacities.</title>
        <authorList>
            <person name="Jia N."/>
            <person name="Wang J."/>
            <person name="Shi W."/>
            <person name="Du L."/>
            <person name="Sun Y."/>
            <person name="Zhan W."/>
            <person name="Jiang J."/>
            <person name="Wang Q."/>
            <person name="Zhang B."/>
            <person name="Ji P."/>
            <person name="Sakyi L.B."/>
            <person name="Cui X."/>
            <person name="Yuan T."/>
            <person name="Jiang B."/>
            <person name="Yang W."/>
            <person name="Lam T.T.-Y."/>
            <person name="Chang Q."/>
            <person name="Ding S."/>
            <person name="Wang X."/>
            <person name="Zhu J."/>
            <person name="Ruan X."/>
            <person name="Zhao L."/>
            <person name="Wei J."/>
            <person name="Que T."/>
            <person name="Du C."/>
            <person name="Cheng J."/>
            <person name="Dai P."/>
            <person name="Han X."/>
            <person name="Huang E."/>
            <person name="Gao Y."/>
            <person name="Liu J."/>
            <person name="Shao H."/>
            <person name="Ye R."/>
            <person name="Li L."/>
            <person name="Wei W."/>
            <person name="Wang X."/>
            <person name="Wang C."/>
            <person name="Yang T."/>
            <person name="Huo Q."/>
            <person name="Li W."/>
            <person name="Guo W."/>
            <person name="Chen H."/>
            <person name="Zhou L."/>
            <person name="Ni X."/>
            <person name="Tian J."/>
            <person name="Zhou Y."/>
            <person name="Sheng Y."/>
            <person name="Liu T."/>
            <person name="Pan Y."/>
            <person name="Xia L."/>
            <person name="Li J."/>
            <person name="Zhao F."/>
            <person name="Cao W."/>
        </authorList>
    </citation>
    <scope>NUCLEOTIDE SEQUENCE</scope>
    <source>
        <strain evidence="1">Hyas-2018</strain>
    </source>
</reference>
<gene>
    <name evidence="1" type="ORF">HPB50_017394</name>
</gene>
<comment type="caution">
    <text evidence="1">The sequence shown here is derived from an EMBL/GenBank/DDBJ whole genome shotgun (WGS) entry which is preliminary data.</text>
</comment>
<protein>
    <submittedName>
        <fullName evidence="1">Uncharacterized protein</fullName>
    </submittedName>
</protein>
<organism evidence="1 2">
    <name type="scientific">Hyalomma asiaticum</name>
    <name type="common">Tick</name>
    <dbReference type="NCBI Taxonomy" id="266040"/>
    <lineage>
        <taxon>Eukaryota</taxon>
        <taxon>Metazoa</taxon>
        <taxon>Ecdysozoa</taxon>
        <taxon>Arthropoda</taxon>
        <taxon>Chelicerata</taxon>
        <taxon>Arachnida</taxon>
        <taxon>Acari</taxon>
        <taxon>Parasitiformes</taxon>
        <taxon>Ixodida</taxon>
        <taxon>Ixodoidea</taxon>
        <taxon>Ixodidae</taxon>
        <taxon>Hyalomminae</taxon>
        <taxon>Hyalomma</taxon>
    </lineage>
</organism>